<dbReference type="GO" id="GO:0016787">
    <property type="term" value="F:hydrolase activity"/>
    <property type="evidence" value="ECO:0007669"/>
    <property type="project" value="UniProtKB-KW"/>
</dbReference>
<keyword evidence="2" id="KW-0378">Hydrolase</keyword>
<dbReference type="EMBL" id="JAUIRO010000005">
    <property type="protein sequence ID" value="KAK0713510.1"/>
    <property type="molecule type" value="Genomic_DNA"/>
</dbReference>
<evidence type="ECO:0000256" key="3">
    <source>
        <dbReference type="ARBA" id="ARBA00022840"/>
    </source>
</evidence>
<feature type="domain" description="Helicase ATP-binding" evidence="5">
    <location>
        <begin position="339"/>
        <end position="520"/>
    </location>
</feature>
<dbReference type="CDD" id="cd18008">
    <property type="entry name" value="DEXDc_SHPRH-like"/>
    <property type="match status" value="1"/>
</dbReference>
<keyword evidence="8" id="KW-1185">Reference proteome</keyword>
<accession>A0AA40DS46</accession>
<evidence type="ECO:0000313" key="8">
    <source>
        <dbReference type="Proteomes" id="UP001172101"/>
    </source>
</evidence>
<keyword evidence="1" id="KW-0547">Nucleotide-binding</keyword>
<dbReference type="InterPro" id="IPR014001">
    <property type="entry name" value="Helicase_ATP-bd"/>
</dbReference>
<evidence type="ECO:0000259" key="5">
    <source>
        <dbReference type="PROSITE" id="PS51192"/>
    </source>
</evidence>
<comment type="caution">
    <text evidence="7">The sequence shown here is derived from an EMBL/GenBank/DDBJ whole genome shotgun (WGS) entry which is preliminary data.</text>
</comment>
<dbReference type="InterPro" id="IPR049730">
    <property type="entry name" value="SNF2/RAD54-like_C"/>
</dbReference>
<dbReference type="InterPro" id="IPR050628">
    <property type="entry name" value="SNF2_RAD54_helicase_TF"/>
</dbReference>
<dbReference type="PANTHER" id="PTHR45626:SF22">
    <property type="entry name" value="DNA REPAIR PROTEIN RAD5"/>
    <property type="match status" value="1"/>
</dbReference>
<evidence type="ECO:0000256" key="1">
    <source>
        <dbReference type="ARBA" id="ARBA00022741"/>
    </source>
</evidence>
<dbReference type="Pfam" id="PF00271">
    <property type="entry name" value="Helicase_C"/>
    <property type="match status" value="1"/>
</dbReference>
<feature type="compositionally biased region" description="Polar residues" evidence="4">
    <location>
        <begin position="26"/>
        <end position="57"/>
    </location>
</feature>
<dbReference type="GO" id="GO:0006281">
    <property type="term" value="P:DNA repair"/>
    <property type="evidence" value="ECO:0007669"/>
    <property type="project" value="TreeGrafter"/>
</dbReference>
<evidence type="ECO:0000313" key="7">
    <source>
        <dbReference type="EMBL" id="KAK0713510.1"/>
    </source>
</evidence>
<dbReference type="InterPro" id="IPR001650">
    <property type="entry name" value="Helicase_C-like"/>
</dbReference>
<dbReference type="InterPro" id="IPR038718">
    <property type="entry name" value="SNF2-like_sf"/>
</dbReference>
<dbReference type="PANTHER" id="PTHR45626">
    <property type="entry name" value="TRANSCRIPTION TERMINATION FACTOR 2-RELATED"/>
    <property type="match status" value="1"/>
</dbReference>
<dbReference type="Gene3D" id="3.40.50.300">
    <property type="entry name" value="P-loop containing nucleotide triphosphate hydrolases"/>
    <property type="match status" value="1"/>
</dbReference>
<name>A0AA40DS46_9PEZI</name>
<dbReference type="GO" id="GO:0008094">
    <property type="term" value="F:ATP-dependent activity, acting on DNA"/>
    <property type="evidence" value="ECO:0007669"/>
    <property type="project" value="TreeGrafter"/>
</dbReference>
<dbReference type="InterPro" id="IPR027417">
    <property type="entry name" value="P-loop_NTPase"/>
</dbReference>
<evidence type="ECO:0000259" key="6">
    <source>
        <dbReference type="PROSITE" id="PS51194"/>
    </source>
</evidence>
<dbReference type="AlphaFoldDB" id="A0AA40DS46"/>
<proteinExistence type="predicted"/>
<dbReference type="Gene3D" id="3.40.50.10810">
    <property type="entry name" value="Tandem AAA-ATPase domain"/>
    <property type="match status" value="1"/>
</dbReference>
<dbReference type="PROSITE" id="PS51192">
    <property type="entry name" value="HELICASE_ATP_BIND_1"/>
    <property type="match status" value="1"/>
</dbReference>
<dbReference type="PROSITE" id="PS51194">
    <property type="entry name" value="HELICASE_CTER"/>
    <property type="match status" value="1"/>
</dbReference>
<protein>
    <submittedName>
        <fullName evidence="7">SNF2 family N-terminal domain-containing protein</fullName>
    </submittedName>
</protein>
<evidence type="ECO:0000256" key="2">
    <source>
        <dbReference type="ARBA" id="ARBA00022801"/>
    </source>
</evidence>
<feature type="region of interest" description="Disordered" evidence="4">
    <location>
        <begin position="1"/>
        <end position="57"/>
    </location>
</feature>
<dbReference type="GO" id="GO:0005634">
    <property type="term" value="C:nucleus"/>
    <property type="evidence" value="ECO:0007669"/>
    <property type="project" value="TreeGrafter"/>
</dbReference>
<dbReference type="SUPFAM" id="SSF52540">
    <property type="entry name" value="P-loop containing nucleoside triphosphate hydrolases"/>
    <property type="match status" value="2"/>
</dbReference>
<evidence type="ECO:0000256" key="4">
    <source>
        <dbReference type="SAM" id="MobiDB-lite"/>
    </source>
</evidence>
<gene>
    <name evidence="7" type="ORF">B0T26DRAFT_365789</name>
</gene>
<dbReference type="Pfam" id="PF00176">
    <property type="entry name" value="SNF2-rel_dom"/>
    <property type="match status" value="1"/>
</dbReference>
<dbReference type="SMART" id="SM00490">
    <property type="entry name" value="HELICc"/>
    <property type="match status" value="1"/>
</dbReference>
<dbReference type="GeneID" id="85317906"/>
<keyword evidence="3" id="KW-0067">ATP-binding</keyword>
<dbReference type="InterPro" id="IPR000330">
    <property type="entry name" value="SNF2_N"/>
</dbReference>
<organism evidence="7 8">
    <name type="scientific">Lasiosphaeria miniovina</name>
    <dbReference type="NCBI Taxonomy" id="1954250"/>
    <lineage>
        <taxon>Eukaryota</taxon>
        <taxon>Fungi</taxon>
        <taxon>Dikarya</taxon>
        <taxon>Ascomycota</taxon>
        <taxon>Pezizomycotina</taxon>
        <taxon>Sordariomycetes</taxon>
        <taxon>Sordariomycetidae</taxon>
        <taxon>Sordariales</taxon>
        <taxon>Lasiosphaeriaceae</taxon>
        <taxon>Lasiosphaeria</taxon>
    </lineage>
</organism>
<dbReference type="GO" id="GO:0005524">
    <property type="term" value="F:ATP binding"/>
    <property type="evidence" value="ECO:0007669"/>
    <property type="project" value="UniProtKB-KW"/>
</dbReference>
<feature type="domain" description="Helicase C-terminal" evidence="6">
    <location>
        <begin position="767"/>
        <end position="928"/>
    </location>
</feature>
<dbReference type="RefSeq" id="XP_060294833.1">
    <property type="nucleotide sequence ID" value="XM_060434636.1"/>
</dbReference>
<dbReference type="Proteomes" id="UP001172101">
    <property type="component" value="Unassembled WGS sequence"/>
</dbReference>
<reference evidence="7" key="1">
    <citation type="submission" date="2023-06" db="EMBL/GenBank/DDBJ databases">
        <title>Genome-scale phylogeny and comparative genomics of the fungal order Sordariales.</title>
        <authorList>
            <consortium name="Lawrence Berkeley National Laboratory"/>
            <person name="Hensen N."/>
            <person name="Bonometti L."/>
            <person name="Westerberg I."/>
            <person name="Brannstrom I.O."/>
            <person name="Guillou S."/>
            <person name="Cros-Aarteil S."/>
            <person name="Calhoun S."/>
            <person name="Haridas S."/>
            <person name="Kuo A."/>
            <person name="Mondo S."/>
            <person name="Pangilinan J."/>
            <person name="Riley R."/>
            <person name="LaButti K."/>
            <person name="Andreopoulos B."/>
            <person name="Lipzen A."/>
            <person name="Chen C."/>
            <person name="Yanf M."/>
            <person name="Daum C."/>
            <person name="Ng V."/>
            <person name="Clum A."/>
            <person name="Steindorff A."/>
            <person name="Ohm R."/>
            <person name="Martin F."/>
            <person name="Silar P."/>
            <person name="Natvig D."/>
            <person name="Lalanne C."/>
            <person name="Gautier V."/>
            <person name="Ament-velasquez S.L."/>
            <person name="Kruys A."/>
            <person name="Hutchinson M.I."/>
            <person name="Powell A.J."/>
            <person name="Barry K."/>
            <person name="Miller A.N."/>
            <person name="Grigoriev I.V."/>
            <person name="Debuchy R."/>
            <person name="Gladieux P."/>
            <person name="Thoren M.H."/>
            <person name="Johannesson H."/>
        </authorList>
    </citation>
    <scope>NUCLEOTIDE SEQUENCE</scope>
    <source>
        <strain evidence="7">SMH2392-1A</strain>
    </source>
</reference>
<dbReference type="CDD" id="cd18793">
    <property type="entry name" value="SF2_C_SNF"/>
    <property type="match status" value="1"/>
</dbReference>
<dbReference type="SMART" id="SM00487">
    <property type="entry name" value="DEXDc"/>
    <property type="match status" value="1"/>
</dbReference>
<sequence>MDPSRRKKRRLEDEWEQQAQALQAAPTSYSTASRITPQNSYSHSSQWPDSESGVNMMDTNQAHNFLGQGLAEPCASEIPPNSKISTAGDTLVCYGMVTRFHGKYTRTANDAHQGSNEFPVVIESSSKFTALFSPESSGTLGSEFVDVFEELLRQPSLILQAFCAASDVHSHPTGQSRLRFGPVAVPCSLSIIVYGPWDLCEDVGEFFQDLDMYLQDPRGCDMEVKYCNPHRLSSLNIDNCPMTSDPSLTCLNLDQDLFENITQDNDVLGILDAHQDLPEAPQPEVILPSLKRHQKQALSFLLERERGWNFDPRSSDFWDLMQTSQATCFVNRISSSAHRDEPPEFCGGIVADPMGLGKTLTMIALVATDRSEGLYNNPRPGMPSPVRMPSLILVPPPLLDTWKEQLSQHVRRGGITWRRHYGKEKLTEADDLSLYDIVISTYHTVTGDWGGGHKASNSVLFSTCWKRIILDEAHVIRNTQSQMARAVCALDGRSRWAVTGTPIQNRIGDLSALLKFIRAHPYDDAKQFELDIGQMWKTGDIEEAAKRLKNLSSSLILRRPKTVIDLPPRVDLKFPVNFNAAERKLYDKLKHQIIARADEAFSDGEPGAASNSYITVMQRINALRMVCDLGLHYDTRHDLALSGDKSSGDAGDWSRVAQQAFNLQREMDLVACASCRASCDTTTALLDCEPSPVQPVFAQCLAFLCSDCVQRCARRNKPVTCGHGTAHPFAPVSVSWTALEESRDLASGGGAPGGAASSLAQIGLSSKVKALVSQLAHLPSGEKSVVFSSWRMTLDLVQAGLKQQNIKFVRFDGKVQQKNRQPIIDKFRNDGTVQVFLLTLSCGAVGLTLTEACRAYLVEPHWNPAVEEQALARIYRLGQRRKVTTVRYFVRDTFEERVLDLQESKRKLEEVLLEKKGHGAQEGFDHLEGLRRLV</sequence>